<organism evidence="1 2">
    <name type="scientific">Tritrichomonas foetus</name>
    <dbReference type="NCBI Taxonomy" id="1144522"/>
    <lineage>
        <taxon>Eukaryota</taxon>
        <taxon>Metamonada</taxon>
        <taxon>Parabasalia</taxon>
        <taxon>Tritrichomonadida</taxon>
        <taxon>Tritrichomonadidae</taxon>
        <taxon>Tritrichomonas</taxon>
    </lineage>
</organism>
<dbReference type="CDD" id="cd21451">
    <property type="entry name" value="DLC-like_TCTEX1D"/>
    <property type="match status" value="1"/>
</dbReference>
<evidence type="ECO:0000313" key="1">
    <source>
        <dbReference type="EMBL" id="OHT10891.1"/>
    </source>
</evidence>
<accession>A0A1J4KI46</accession>
<evidence type="ECO:0000313" key="2">
    <source>
        <dbReference type="Proteomes" id="UP000179807"/>
    </source>
</evidence>
<dbReference type="Proteomes" id="UP000179807">
    <property type="component" value="Unassembled WGS sequence"/>
</dbReference>
<dbReference type="PANTHER" id="PTHR21255">
    <property type="entry name" value="T-COMPLEX-ASSOCIATED-TESTIS-EXPRESSED 1/ DYNEIN LIGHT CHAIN"/>
    <property type="match status" value="1"/>
</dbReference>
<dbReference type="InterPro" id="IPR005334">
    <property type="entry name" value="Tctex-1-like"/>
</dbReference>
<dbReference type="PANTHER" id="PTHR21255:SF7">
    <property type="entry name" value="DYNEIN LIGHT CHAIN TCTEX-TYPE PROTEIN 2B"/>
    <property type="match status" value="1"/>
</dbReference>
<dbReference type="GeneID" id="94835645"/>
<gene>
    <name evidence="1" type="primary">LC2</name>
    <name evidence="1" type="ORF">TRFO_19687</name>
</gene>
<dbReference type="EMBL" id="MLAK01000599">
    <property type="protein sequence ID" value="OHT10891.1"/>
    <property type="molecule type" value="Genomic_DNA"/>
</dbReference>
<dbReference type="VEuPathDB" id="TrichDB:TRFO_19687"/>
<dbReference type="AlphaFoldDB" id="A0A1J4KI46"/>
<dbReference type="OrthoDB" id="10260741at2759"/>
<sequence>MAQQQALLENTFQLPSDTFPVSKIKAEVEKILTNKFDKTTYDTKQSSLTLKEATDEIGKCVKRIAPARFKFSVQLVLSEKIGQAFFSGSMCLWDEEHDNYVTTTYETSTFLVVAVIFGSLLE</sequence>
<dbReference type="GO" id="GO:0045505">
    <property type="term" value="F:dynein intermediate chain binding"/>
    <property type="evidence" value="ECO:0007669"/>
    <property type="project" value="TreeGrafter"/>
</dbReference>
<dbReference type="GO" id="GO:0005868">
    <property type="term" value="C:cytoplasmic dynein complex"/>
    <property type="evidence" value="ECO:0007669"/>
    <property type="project" value="TreeGrafter"/>
</dbReference>
<dbReference type="Pfam" id="PF03645">
    <property type="entry name" value="Tctex-1"/>
    <property type="match status" value="1"/>
</dbReference>
<dbReference type="InterPro" id="IPR038586">
    <property type="entry name" value="Tctex-1-like_sf"/>
</dbReference>
<keyword evidence="2" id="KW-1185">Reference proteome</keyword>
<proteinExistence type="predicted"/>
<protein>
    <submittedName>
        <fullName evidence="1">Outer arm dynein light chain 2</fullName>
    </submittedName>
</protein>
<dbReference type="Gene3D" id="3.30.1140.40">
    <property type="entry name" value="Tctex-1"/>
    <property type="match status" value="1"/>
</dbReference>
<dbReference type="RefSeq" id="XP_068364027.1">
    <property type="nucleotide sequence ID" value="XM_068500941.1"/>
</dbReference>
<comment type="caution">
    <text evidence="1">The sequence shown here is derived from an EMBL/GenBank/DDBJ whole genome shotgun (WGS) entry which is preliminary data.</text>
</comment>
<dbReference type="GO" id="GO:0005737">
    <property type="term" value="C:cytoplasm"/>
    <property type="evidence" value="ECO:0007669"/>
    <property type="project" value="TreeGrafter"/>
</dbReference>
<dbReference type="GO" id="GO:0007018">
    <property type="term" value="P:microtubule-based movement"/>
    <property type="evidence" value="ECO:0007669"/>
    <property type="project" value="TreeGrafter"/>
</dbReference>
<reference evidence="1" key="1">
    <citation type="submission" date="2016-10" db="EMBL/GenBank/DDBJ databases">
        <authorList>
            <person name="Benchimol M."/>
            <person name="Almeida L.G."/>
            <person name="Vasconcelos A.T."/>
            <person name="Perreira-Neves A."/>
            <person name="Rosa I.A."/>
            <person name="Tasca T."/>
            <person name="Bogo M.R."/>
            <person name="de Souza W."/>
        </authorList>
    </citation>
    <scope>NUCLEOTIDE SEQUENCE [LARGE SCALE GENOMIC DNA]</scope>
    <source>
        <strain evidence="1">K</strain>
    </source>
</reference>
<name>A0A1J4KI46_9EUKA</name>